<sequence>MIDRLYFSHEGLTREKPPRKVSRRKRRHVSRVTPSFFNFLAPNMNTKDVDSIDHKSLIAKYIDYLLLENEHITEMSKSVSVTIENCVMDDPYLMDIIKVKIPFPTPKYLQWLKVYYPQIQVDWDAVNNELSTYIPDSKGQKKRTYYLDSRPFPVLLGESFYFFQREKDRMTLNPETNMQ</sequence>
<proteinExistence type="predicted"/>
<dbReference type="AlphaFoldDB" id="A0AA88YNT1"/>
<comment type="caution">
    <text evidence="1">The sequence shown here is derived from an EMBL/GenBank/DDBJ whole genome shotgun (WGS) entry which is preliminary data.</text>
</comment>
<accession>A0AA88YNT1</accession>
<name>A0AA88YNT1_PINIB</name>
<evidence type="ECO:0000313" key="1">
    <source>
        <dbReference type="EMBL" id="KAK3105018.1"/>
    </source>
</evidence>
<protein>
    <submittedName>
        <fullName evidence="1">Uncharacterized protein</fullName>
    </submittedName>
</protein>
<keyword evidence="2" id="KW-1185">Reference proteome</keyword>
<dbReference type="Proteomes" id="UP001186944">
    <property type="component" value="Unassembled WGS sequence"/>
</dbReference>
<reference evidence="1" key="1">
    <citation type="submission" date="2019-08" db="EMBL/GenBank/DDBJ databases">
        <title>The improved chromosome-level genome for the pearl oyster Pinctada fucata martensii using PacBio sequencing and Hi-C.</title>
        <authorList>
            <person name="Zheng Z."/>
        </authorList>
    </citation>
    <scope>NUCLEOTIDE SEQUENCE</scope>
    <source>
        <strain evidence="1">ZZ-2019</strain>
        <tissue evidence="1">Adductor muscle</tissue>
    </source>
</reference>
<organism evidence="1 2">
    <name type="scientific">Pinctada imbricata</name>
    <name type="common">Atlantic pearl-oyster</name>
    <name type="synonym">Pinctada martensii</name>
    <dbReference type="NCBI Taxonomy" id="66713"/>
    <lineage>
        <taxon>Eukaryota</taxon>
        <taxon>Metazoa</taxon>
        <taxon>Spiralia</taxon>
        <taxon>Lophotrochozoa</taxon>
        <taxon>Mollusca</taxon>
        <taxon>Bivalvia</taxon>
        <taxon>Autobranchia</taxon>
        <taxon>Pteriomorphia</taxon>
        <taxon>Pterioida</taxon>
        <taxon>Pterioidea</taxon>
        <taxon>Pteriidae</taxon>
        <taxon>Pinctada</taxon>
    </lineage>
</organism>
<evidence type="ECO:0000313" key="2">
    <source>
        <dbReference type="Proteomes" id="UP001186944"/>
    </source>
</evidence>
<dbReference type="EMBL" id="VSWD01000004">
    <property type="protein sequence ID" value="KAK3105018.1"/>
    <property type="molecule type" value="Genomic_DNA"/>
</dbReference>
<gene>
    <name evidence="1" type="ORF">FSP39_015248</name>
</gene>